<keyword evidence="4" id="KW-0238">DNA-binding</keyword>
<evidence type="ECO:0000256" key="3">
    <source>
        <dbReference type="ARBA" id="ARBA00023082"/>
    </source>
</evidence>
<dbReference type="PANTHER" id="PTHR43133">
    <property type="entry name" value="RNA POLYMERASE ECF-TYPE SIGMA FACTO"/>
    <property type="match status" value="1"/>
</dbReference>
<proteinExistence type="inferred from homology"/>
<protein>
    <submittedName>
        <fullName evidence="8">Sigma-70 family RNA polymerase sigma factor</fullName>
    </submittedName>
</protein>
<dbReference type="EMBL" id="CP133659">
    <property type="protein sequence ID" value="WMW63945.1"/>
    <property type="molecule type" value="Genomic_DNA"/>
</dbReference>
<comment type="similarity">
    <text evidence="1">Belongs to the sigma-70 factor family. ECF subfamily.</text>
</comment>
<evidence type="ECO:0000313" key="8">
    <source>
        <dbReference type="EMBL" id="WMW63945.1"/>
    </source>
</evidence>
<dbReference type="SUPFAM" id="SSF88659">
    <property type="entry name" value="Sigma3 and sigma4 domains of RNA polymerase sigma factors"/>
    <property type="match status" value="1"/>
</dbReference>
<dbReference type="Pfam" id="PF04542">
    <property type="entry name" value="Sigma70_r2"/>
    <property type="match status" value="1"/>
</dbReference>
<evidence type="ECO:0000259" key="7">
    <source>
        <dbReference type="Pfam" id="PF08281"/>
    </source>
</evidence>
<keyword evidence="5" id="KW-0804">Transcription</keyword>
<name>A0ABY9R0C5_9BACT</name>
<dbReference type="SUPFAM" id="SSF88946">
    <property type="entry name" value="Sigma2 domain of RNA polymerase sigma factors"/>
    <property type="match status" value="1"/>
</dbReference>
<dbReference type="Gene3D" id="1.10.10.10">
    <property type="entry name" value="Winged helix-like DNA-binding domain superfamily/Winged helix DNA-binding domain"/>
    <property type="match status" value="1"/>
</dbReference>
<evidence type="ECO:0000256" key="4">
    <source>
        <dbReference type="ARBA" id="ARBA00023125"/>
    </source>
</evidence>
<dbReference type="InterPro" id="IPR036388">
    <property type="entry name" value="WH-like_DNA-bd_sf"/>
</dbReference>
<dbReference type="InterPro" id="IPR039425">
    <property type="entry name" value="RNA_pol_sigma-70-like"/>
</dbReference>
<dbReference type="Proteomes" id="UP001180616">
    <property type="component" value="Chromosome"/>
</dbReference>
<organism evidence="8 9">
    <name type="scientific">Nitratidesulfovibrio liaohensis</name>
    <dbReference type="NCBI Taxonomy" id="2604158"/>
    <lineage>
        <taxon>Bacteria</taxon>
        <taxon>Pseudomonadati</taxon>
        <taxon>Thermodesulfobacteriota</taxon>
        <taxon>Desulfovibrionia</taxon>
        <taxon>Desulfovibrionales</taxon>
        <taxon>Desulfovibrionaceae</taxon>
        <taxon>Nitratidesulfovibrio</taxon>
    </lineage>
</organism>
<feature type="domain" description="RNA polymerase sigma-70 region 2" evidence="6">
    <location>
        <begin position="35"/>
        <end position="88"/>
    </location>
</feature>
<feature type="domain" description="RNA polymerase sigma factor 70 region 4 type 2" evidence="7">
    <location>
        <begin position="136"/>
        <end position="179"/>
    </location>
</feature>
<dbReference type="Gene3D" id="1.10.1740.10">
    <property type="match status" value="1"/>
</dbReference>
<dbReference type="InterPro" id="IPR013324">
    <property type="entry name" value="RNA_pol_sigma_r3/r4-like"/>
</dbReference>
<evidence type="ECO:0000313" key="9">
    <source>
        <dbReference type="Proteomes" id="UP001180616"/>
    </source>
</evidence>
<dbReference type="InterPro" id="IPR014284">
    <property type="entry name" value="RNA_pol_sigma-70_dom"/>
</dbReference>
<evidence type="ECO:0000256" key="1">
    <source>
        <dbReference type="ARBA" id="ARBA00010641"/>
    </source>
</evidence>
<gene>
    <name evidence="8" type="ORF">KPS_001914</name>
</gene>
<dbReference type="InterPro" id="IPR013249">
    <property type="entry name" value="RNA_pol_sigma70_r4_t2"/>
</dbReference>
<evidence type="ECO:0000256" key="2">
    <source>
        <dbReference type="ARBA" id="ARBA00023015"/>
    </source>
</evidence>
<keyword evidence="2" id="KW-0805">Transcription regulation</keyword>
<dbReference type="Pfam" id="PF08281">
    <property type="entry name" value="Sigma70_r4_2"/>
    <property type="match status" value="1"/>
</dbReference>
<reference evidence="8" key="1">
    <citation type="submission" date="2023-09" db="EMBL/GenBank/DDBJ databases">
        <authorList>
            <consortium name="CW5 consortium"/>
            <person name="Lu C.-W."/>
        </authorList>
    </citation>
    <scope>NUCLEOTIDE SEQUENCE</scope>
    <source>
        <strain evidence="8">KPS</strain>
    </source>
</reference>
<dbReference type="PANTHER" id="PTHR43133:SF8">
    <property type="entry name" value="RNA POLYMERASE SIGMA FACTOR HI_1459-RELATED"/>
    <property type="match status" value="1"/>
</dbReference>
<dbReference type="RefSeq" id="WP_309540068.1">
    <property type="nucleotide sequence ID" value="NZ_CP133659.1"/>
</dbReference>
<keyword evidence="3" id="KW-0731">Sigma factor</keyword>
<evidence type="ECO:0000259" key="6">
    <source>
        <dbReference type="Pfam" id="PF04542"/>
    </source>
</evidence>
<sequence>MTGDGKAWRRFVSVYAPVIHKAVHYTLQWNGGDAAGLDAQDVTQEVFCRLVGDGFRLLSTYDPARAGLSTWLTVVARSTALDCLRARRTERMGRQVPYTPELEEELAERLWADAPTSVPASIADDRGMLDLPPGLLSRRQGTVLRLLFQDDLDTDEVARTLDIHPKTVRSLKQNALARLRHHFCL</sequence>
<keyword evidence="9" id="KW-1185">Reference proteome</keyword>
<dbReference type="InterPro" id="IPR007627">
    <property type="entry name" value="RNA_pol_sigma70_r2"/>
</dbReference>
<accession>A0ABY9R0C5</accession>
<evidence type="ECO:0000256" key="5">
    <source>
        <dbReference type="ARBA" id="ARBA00023163"/>
    </source>
</evidence>
<dbReference type="InterPro" id="IPR013325">
    <property type="entry name" value="RNA_pol_sigma_r2"/>
</dbReference>
<dbReference type="NCBIfam" id="TIGR02937">
    <property type="entry name" value="sigma70-ECF"/>
    <property type="match status" value="1"/>
</dbReference>